<keyword evidence="1" id="KW-0472">Membrane</keyword>
<feature type="chain" id="PRO_5042949067" description="Transmembrane protein" evidence="2">
    <location>
        <begin position="31"/>
        <end position="545"/>
    </location>
</feature>
<reference evidence="3 4" key="1">
    <citation type="submission" date="2024-04" db="EMBL/GenBank/DDBJ databases">
        <title>The reference genome of an endangered Asteraceae, Deinandra increscens subsp. villosa, native to the Central Coast of California.</title>
        <authorList>
            <person name="Guilliams M."/>
            <person name="Hasenstab-Lehman K."/>
            <person name="Meyer R."/>
            <person name="Mcevoy S."/>
        </authorList>
    </citation>
    <scope>NUCLEOTIDE SEQUENCE [LARGE SCALE GENOMIC DNA]</scope>
    <source>
        <tissue evidence="3">Leaf</tissue>
    </source>
</reference>
<evidence type="ECO:0000256" key="2">
    <source>
        <dbReference type="SAM" id="SignalP"/>
    </source>
</evidence>
<organism evidence="3 4">
    <name type="scientific">Deinandra increscens subsp. villosa</name>
    <dbReference type="NCBI Taxonomy" id="3103831"/>
    <lineage>
        <taxon>Eukaryota</taxon>
        <taxon>Viridiplantae</taxon>
        <taxon>Streptophyta</taxon>
        <taxon>Embryophyta</taxon>
        <taxon>Tracheophyta</taxon>
        <taxon>Spermatophyta</taxon>
        <taxon>Magnoliopsida</taxon>
        <taxon>eudicotyledons</taxon>
        <taxon>Gunneridae</taxon>
        <taxon>Pentapetalae</taxon>
        <taxon>asterids</taxon>
        <taxon>campanulids</taxon>
        <taxon>Asterales</taxon>
        <taxon>Asteraceae</taxon>
        <taxon>Asteroideae</taxon>
        <taxon>Heliantheae alliance</taxon>
        <taxon>Madieae</taxon>
        <taxon>Madiinae</taxon>
        <taxon>Deinandra</taxon>
    </lineage>
</organism>
<evidence type="ECO:0008006" key="5">
    <source>
        <dbReference type="Google" id="ProtNLM"/>
    </source>
</evidence>
<keyword evidence="1" id="KW-1133">Transmembrane helix</keyword>
<keyword evidence="4" id="KW-1185">Reference proteome</keyword>
<gene>
    <name evidence="3" type="ORF">SSX86_001183</name>
</gene>
<feature type="transmembrane region" description="Helical" evidence="1">
    <location>
        <begin position="111"/>
        <end position="136"/>
    </location>
</feature>
<feature type="signal peptide" evidence="2">
    <location>
        <begin position="1"/>
        <end position="30"/>
    </location>
</feature>
<sequence>MLKRAPFPFSSPVSFLLLIFLAFNFIVSNAESHFTISQLTPVSGGRYDLGDLWGSKRLLGDEQKNGNASLILAQERTTRKDPLDKFKKYRGGWNIKERHYWASVAFTAAPFFVVAAAWFVFFGLFLSLTCFCYCCCQKESYGYSKTAYTLSLILLILFTITAIVGCIVLYTGQGKFHVSTTKALKYIVNQAEKTAKTLRNVSDDLAAAKKITVAQVFLPVDVQADIDEIQTKLNVSAIELSERTKENKQDIHEILQTVRIVLIVIAAVMLLLTFLGFMFSILGLQCMVYTLVIFGWLFVTITFILCSVFLCLHNVTADSCEAMNQWLENPTAHTTLDDILPCVDNSTAHETSMRSKEVIVQLVTVINQVVRNVTNGNFPPSNAPLYFNQSGPMMPTLCNPFNPDFTNRTCQPNEVPLSEASRVYSKYVCQVSSKQVCTTTGRLTPDSFSQMSAGIELGYSLCLYGPFLVELQDCTFVRQTFTDISRDHCPGLCRYLNWIYVGLLMVSLAVMFSLIFWVVYGRERRYRVYTSIANGRSGRTGEKDM</sequence>
<dbReference type="InterPro" id="IPR040283">
    <property type="entry name" value="DDB_G0292058-like"/>
</dbReference>
<feature type="transmembrane region" description="Helical" evidence="1">
    <location>
        <begin position="498"/>
        <end position="520"/>
    </location>
</feature>
<dbReference type="GO" id="GO:0009506">
    <property type="term" value="C:plasmodesma"/>
    <property type="evidence" value="ECO:0007669"/>
    <property type="project" value="TreeGrafter"/>
</dbReference>
<keyword evidence="2" id="KW-0732">Signal</keyword>
<dbReference type="Proteomes" id="UP001408789">
    <property type="component" value="Unassembled WGS sequence"/>
</dbReference>
<keyword evidence="1" id="KW-0812">Transmembrane</keyword>
<evidence type="ECO:0000313" key="4">
    <source>
        <dbReference type="Proteomes" id="UP001408789"/>
    </source>
</evidence>
<accession>A0AAP0DQV2</accession>
<proteinExistence type="predicted"/>
<dbReference type="GO" id="GO:0005886">
    <property type="term" value="C:plasma membrane"/>
    <property type="evidence" value="ECO:0007669"/>
    <property type="project" value="TreeGrafter"/>
</dbReference>
<name>A0AAP0DQV2_9ASTR</name>
<evidence type="ECO:0000313" key="3">
    <source>
        <dbReference type="EMBL" id="KAK9079511.1"/>
    </source>
</evidence>
<evidence type="ECO:0000256" key="1">
    <source>
        <dbReference type="SAM" id="Phobius"/>
    </source>
</evidence>
<protein>
    <recommendedName>
        <fullName evidence="5">Transmembrane protein</fullName>
    </recommendedName>
</protein>
<dbReference type="PANTHER" id="PTHR31414:SF30">
    <property type="entry name" value="TRANSMEMBRANE PROTEIN"/>
    <property type="match status" value="1"/>
</dbReference>
<comment type="caution">
    <text evidence="3">The sequence shown here is derived from an EMBL/GenBank/DDBJ whole genome shotgun (WGS) entry which is preliminary data.</text>
</comment>
<feature type="transmembrane region" description="Helical" evidence="1">
    <location>
        <begin position="260"/>
        <end position="281"/>
    </location>
</feature>
<dbReference type="PANTHER" id="PTHR31414">
    <property type="entry name" value="TRANSMEMBRANE PROTEIN DDB_G0292058"/>
    <property type="match status" value="1"/>
</dbReference>
<dbReference type="EMBL" id="JBCNJP010000003">
    <property type="protein sequence ID" value="KAK9079511.1"/>
    <property type="molecule type" value="Genomic_DNA"/>
</dbReference>
<dbReference type="AlphaFoldDB" id="A0AAP0DQV2"/>
<feature type="transmembrane region" description="Helical" evidence="1">
    <location>
        <begin position="148"/>
        <end position="170"/>
    </location>
</feature>
<feature type="transmembrane region" description="Helical" evidence="1">
    <location>
        <begin position="288"/>
        <end position="310"/>
    </location>
</feature>